<dbReference type="SUPFAM" id="SSF88723">
    <property type="entry name" value="PIN domain-like"/>
    <property type="match status" value="1"/>
</dbReference>
<feature type="domain" description="PIN" evidence="1">
    <location>
        <begin position="4"/>
        <end position="123"/>
    </location>
</feature>
<keyword evidence="3" id="KW-1185">Reference proteome</keyword>
<dbReference type="InterPro" id="IPR029060">
    <property type="entry name" value="PIN-like_dom_sf"/>
</dbReference>
<dbReference type="PANTHER" id="PTHR36173:SF2">
    <property type="entry name" value="RIBONUCLEASE VAPC16"/>
    <property type="match status" value="1"/>
</dbReference>
<dbReference type="PANTHER" id="PTHR36173">
    <property type="entry name" value="RIBONUCLEASE VAPC16-RELATED"/>
    <property type="match status" value="1"/>
</dbReference>
<evidence type="ECO:0000313" key="2">
    <source>
        <dbReference type="EMBL" id="APH71201.1"/>
    </source>
</evidence>
<dbReference type="STRING" id="1670800.BSQ44_07295"/>
<name>A0A1L3SPB4_9HYPH</name>
<dbReference type="KEGG" id="meso:BSQ44_07295"/>
<accession>A0A1L3SPB4</accession>
<dbReference type="InterPro" id="IPR041705">
    <property type="entry name" value="PIN_Sll0205"/>
</dbReference>
<sequence>MRLLLDTHVAIWTLTAPSRVAPHVFESIGDADNTVLVSAVAVWEIAIKHRLGRPDGPPFSGNEAIGHFQTAGFSLLDVTAGHAAMVERLPPIHADPFDRLMLAQAIMENLQLVTYDRHLARYDVALLTWS</sequence>
<dbReference type="RefSeq" id="WP_072602606.1">
    <property type="nucleotide sequence ID" value="NZ_CP018171.1"/>
</dbReference>
<dbReference type="AlphaFoldDB" id="A0A1L3SPB4"/>
<organism evidence="2 3">
    <name type="scientific">Aquibium oceanicum</name>
    <dbReference type="NCBI Taxonomy" id="1670800"/>
    <lineage>
        <taxon>Bacteria</taxon>
        <taxon>Pseudomonadati</taxon>
        <taxon>Pseudomonadota</taxon>
        <taxon>Alphaproteobacteria</taxon>
        <taxon>Hyphomicrobiales</taxon>
        <taxon>Phyllobacteriaceae</taxon>
        <taxon>Aquibium</taxon>
    </lineage>
</organism>
<evidence type="ECO:0000259" key="1">
    <source>
        <dbReference type="Pfam" id="PF01850"/>
    </source>
</evidence>
<reference evidence="3" key="1">
    <citation type="submission" date="2016-11" db="EMBL/GenBank/DDBJ databases">
        <title>Mesorhizobium oceanicum sp. nov., isolated from deep seawater in South China Sea.</title>
        <authorList>
            <person name="Fu G.-Y."/>
        </authorList>
    </citation>
    <scope>NUCLEOTIDE SEQUENCE [LARGE SCALE GENOMIC DNA]</scope>
    <source>
        <strain evidence="3">B7</strain>
    </source>
</reference>
<gene>
    <name evidence="2" type="ORF">BSQ44_07295</name>
</gene>
<evidence type="ECO:0000313" key="3">
    <source>
        <dbReference type="Proteomes" id="UP000182840"/>
    </source>
</evidence>
<dbReference type="Proteomes" id="UP000182840">
    <property type="component" value="Chromosome"/>
</dbReference>
<dbReference type="InterPro" id="IPR002716">
    <property type="entry name" value="PIN_dom"/>
</dbReference>
<dbReference type="Gene3D" id="3.40.50.1010">
    <property type="entry name" value="5'-nuclease"/>
    <property type="match status" value="1"/>
</dbReference>
<dbReference type="CDD" id="cd09872">
    <property type="entry name" value="PIN_Sll0205-like"/>
    <property type="match status" value="1"/>
</dbReference>
<protein>
    <recommendedName>
        <fullName evidence="1">PIN domain-containing protein</fullName>
    </recommendedName>
</protein>
<dbReference type="Pfam" id="PF01850">
    <property type="entry name" value="PIN"/>
    <property type="match status" value="1"/>
</dbReference>
<dbReference type="InterPro" id="IPR052919">
    <property type="entry name" value="TA_system_RNase"/>
</dbReference>
<dbReference type="OrthoDB" id="9798990at2"/>
<proteinExistence type="predicted"/>
<dbReference type="EMBL" id="CP018171">
    <property type="protein sequence ID" value="APH71201.1"/>
    <property type="molecule type" value="Genomic_DNA"/>
</dbReference>